<organism evidence="2 3">
    <name type="scientific">Pleuronectes platessa</name>
    <name type="common">European plaice</name>
    <dbReference type="NCBI Taxonomy" id="8262"/>
    <lineage>
        <taxon>Eukaryota</taxon>
        <taxon>Metazoa</taxon>
        <taxon>Chordata</taxon>
        <taxon>Craniata</taxon>
        <taxon>Vertebrata</taxon>
        <taxon>Euteleostomi</taxon>
        <taxon>Actinopterygii</taxon>
        <taxon>Neopterygii</taxon>
        <taxon>Teleostei</taxon>
        <taxon>Neoteleostei</taxon>
        <taxon>Acanthomorphata</taxon>
        <taxon>Carangaria</taxon>
        <taxon>Pleuronectiformes</taxon>
        <taxon>Pleuronectoidei</taxon>
        <taxon>Pleuronectidae</taxon>
        <taxon>Pleuronectes</taxon>
    </lineage>
</organism>
<dbReference type="EMBL" id="CADEAL010004285">
    <property type="protein sequence ID" value="CAB1456096.1"/>
    <property type="molecule type" value="Genomic_DNA"/>
</dbReference>
<dbReference type="AlphaFoldDB" id="A0A9N7VPN5"/>
<gene>
    <name evidence="2" type="ORF">PLEPLA_LOCUS43877</name>
</gene>
<accession>A0A9N7VPN5</accession>
<evidence type="ECO:0000313" key="3">
    <source>
        <dbReference type="Proteomes" id="UP001153269"/>
    </source>
</evidence>
<keyword evidence="3" id="KW-1185">Reference proteome</keyword>
<proteinExistence type="predicted"/>
<name>A0A9N7VPN5_PLEPL</name>
<dbReference type="Proteomes" id="UP001153269">
    <property type="component" value="Unassembled WGS sequence"/>
</dbReference>
<feature type="compositionally biased region" description="Basic residues" evidence="1">
    <location>
        <begin position="83"/>
        <end position="97"/>
    </location>
</feature>
<feature type="region of interest" description="Disordered" evidence="1">
    <location>
        <begin position="79"/>
        <end position="110"/>
    </location>
</feature>
<protein>
    <submittedName>
        <fullName evidence="2">Uncharacterized protein</fullName>
    </submittedName>
</protein>
<reference evidence="2" key="1">
    <citation type="submission" date="2020-03" db="EMBL/GenBank/DDBJ databases">
        <authorList>
            <person name="Weist P."/>
        </authorList>
    </citation>
    <scope>NUCLEOTIDE SEQUENCE</scope>
</reference>
<evidence type="ECO:0000256" key="1">
    <source>
        <dbReference type="SAM" id="MobiDB-lite"/>
    </source>
</evidence>
<evidence type="ECO:0000313" key="2">
    <source>
        <dbReference type="EMBL" id="CAB1456096.1"/>
    </source>
</evidence>
<sequence>MEEAASRSPSPILVRRSTEITRASSGITASSAGDALHFHIFPVTPRQSHELSGPPIAVGQMKMETGSRGQDDTLELQAERRTPLSHRRRITAAHKKGTPLTNMSGEPKLRPRRGRLDLEMIAASIKPKRRRVPLILLDPDGKLSVTQNCSESLRLVDSRMSLM</sequence>
<comment type="caution">
    <text evidence="2">The sequence shown here is derived from an EMBL/GenBank/DDBJ whole genome shotgun (WGS) entry which is preliminary data.</text>
</comment>